<dbReference type="GO" id="GO:0016020">
    <property type="term" value="C:membrane"/>
    <property type="evidence" value="ECO:0007669"/>
    <property type="project" value="UniProtKB-SubCell"/>
</dbReference>
<feature type="transmembrane region" description="Helical" evidence="12">
    <location>
        <begin position="160"/>
        <end position="178"/>
    </location>
</feature>
<keyword evidence="6" id="KW-0479">Metal-binding</keyword>
<keyword evidence="10 12" id="KW-0472">Membrane</keyword>
<keyword evidence="8 12" id="KW-1133">Transmembrane helix</keyword>
<dbReference type="InterPro" id="IPR006593">
    <property type="entry name" value="Cyt_b561/ferric_Rdtase_TM"/>
</dbReference>
<dbReference type="GO" id="GO:0140571">
    <property type="term" value="F:transmembrane ascorbate ferrireductase activity"/>
    <property type="evidence" value="ECO:0007669"/>
    <property type="project" value="UniProtKB-EC"/>
</dbReference>
<accession>A0A482VQX1</accession>
<feature type="transmembrane region" description="Helical" evidence="12">
    <location>
        <begin position="190"/>
        <end position="210"/>
    </location>
</feature>
<evidence type="ECO:0000256" key="11">
    <source>
        <dbReference type="ARBA" id="ARBA00024225"/>
    </source>
</evidence>
<keyword evidence="3" id="KW-0813">Transport</keyword>
<name>A0A482VQX1_ASBVE</name>
<feature type="transmembrane region" description="Helical" evidence="12">
    <location>
        <begin position="20"/>
        <end position="38"/>
    </location>
</feature>
<evidence type="ECO:0000256" key="7">
    <source>
        <dbReference type="ARBA" id="ARBA00022982"/>
    </source>
</evidence>
<evidence type="ECO:0000313" key="14">
    <source>
        <dbReference type="EMBL" id="RZC34799.1"/>
    </source>
</evidence>
<evidence type="ECO:0000256" key="9">
    <source>
        <dbReference type="ARBA" id="ARBA00023004"/>
    </source>
</evidence>
<comment type="subcellular location">
    <subcellularLocation>
        <location evidence="2">Membrane</location>
        <topology evidence="2">Multi-pass membrane protein</topology>
    </subcellularLocation>
</comment>
<evidence type="ECO:0000256" key="8">
    <source>
        <dbReference type="ARBA" id="ARBA00022989"/>
    </source>
</evidence>
<evidence type="ECO:0000256" key="2">
    <source>
        <dbReference type="ARBA" id="ARBA00004141"/>
    </source>
</evidence>
<feature type="non-terminal residue" evidence="14">
    <location>
        <position position="1"/>
    </location>
</feature>
<feature type="transmembrane region" description="Helical" evidence="12">
    <location>
        <begin position="120"/>
        <end position="140"/>
    </location>
</feature>
<evidence type="ECO:0000256" key="5">
    <source>
        <dbReference type="ARBA" id="ARBA00022692"/>
    </source>
</evidence>
<evidence type="ECO:0000256" key="10">
    <source>
        <dbReference type="ARBA" id="ARBA00023136"/>
    </source>
</evidence>
<dbReference type="Gene3D" id="1.20.120.1770">
    <property type="match status" value="1"/>
</dbReference>
<evidence type="ECO:0000256" key="3">
    <source>
        <dbReference type="ARBA" id="ARBA00022448"/>
    </source>
</evidence>
<protein>
    <recommendedName>
        <fullName evidence="11">ascorbate ferrireductase (transmembrane)</fullName>
        <ecNumber evidence="11">7.2.1.3</ecNumber>
    </recommendedName>
</protein>
<organism evidence="14 15">
    <name type="scientific">Asbolus verrucosus</name>
    <name type="common">Desert ironclad beetle</name>
    <dbReference type="NCBI Taxonomy" id="1661398"/>
    <lineage>
        <taxon>Eukaryota</taxon>
        <taxon>Metazoa</taxon>
        <taxon>Ecdysozoa</taxon>
        <taxon>Arthropoda</taxon>
        <taxon>Hexapoda</taxon>
        <taxon>Insecta</taxon>
        <taxon>Pterygota</taxon>
        <taxon>Neoptera</taxon>
        <taxon>Endopterygota</taxon>
        <taxon>Coleoptera</taxon>
        <taxon>Polyphaga</taxon>
        <taxon>Cucujiformia</taxon>
        <taxon>Tenebrionidae</taxon>
        <taxon>Pimeliinae</taxon>
        <taxon>Asbolus</taxon>
    </lineage>
</organism>
<dbReference type="Pfam" id="PF03188">
    <property type="entry name" value="Cytochrom_B561"/>
    <property type="match status" value="1"/>
</dbReference>
<dbReference type="PROSITE" id="PS50939">
    <property type="entry name" value="CYTOCHROME_B561"/>
    <property type="match status" value="1"/>
</dbReference>
<dbReference type="EC" id="7.2.1.3" evidence="11"/>
<keyword evidence="4" id="KW-0349">Heme</keyword>
<feature type="domain" description="Cytochrome b561" evidence="13">
    <location>
        <begin position="16"/>
        <end position="211"/>
    </location>
</feature>
<dbReference type="GO" id="GO:0140575">
    <property type="term" value="F:transmembrane monodehydroascorbate reductase activity"/>
    <property type="evidence" value="ECO:0007669"/>
    <property type="project" value="InterPro"/>
</dbReference>
<comment type="caution">
    <text evidence="14">The sequence shown here is derived from an EMBL/GenBank/DDBJ whole genome shotgun (WGS) entry which is preliminary data.</text>
</comment>
<dbReference type="EMBL" id="QDEB01076657">
    <property type="protein sequence ID" value="RZC34799.1"/>
    <property type="molecule type" value="Genomic_DNA"/>
</dbReference>
<evidence type="ECO:0000256" key="1">
    <source>
        <dbReference type="ARBA" id="ARBA00001970"/>
    </source>
</evidence>
<dbReference type="GO" id="GO:0046872">
    <property type="term" value="F:metal ion binding"/>
    <property type="evidence" value="ECO:0007669"/>
    <property type="project" value="UniProtKB-KW"/>
</dbReference>
<evidence type="ECO:0000256" key="4">
    <source>
        <dbReference type="ARBA" id="ARBA00022617"/>
    </source>
</evidence>
<dbReference type="PANTHER" id="PTHR15422">
    <property type="entry name" value="OS05G0565100 PROTEIN"/>
    <property type="match status" value="1"/>
</dbReference>
<gene>
    <name evidence="14" type="ORF">BDFB_010337</name>
</gene>
<dbReference type="SMART" id="SM00665">
    <property type="entry name" value="B561"/>
    <property type="match status" value="1"/>
</dbReference>
<evidence type="ECO:0000313" key="15">
    <source>
        <dbReference type="Proteomes" id="UP000292052"/>
    </source>
</evidence>
<evidence type="ECO:0000256" key="12">
    <source>
        <dbReference type="SAM" id="Phobius"/>
    </source>
</evidence>
<dbReference type="AlphaFoldDB" id="A0A482VQX1"/>
<feature type="transmembrane region" description="Helical" evidence="12">
    <location>
        <begin position="85"/>
        <end position="108"/>
    </location>
</feature>
<keyword evidence="7" id="KW-0249">Electron transport</keyword>
<comment type="cofactor">
    <cofactor evidence="1">
        <name>heme b</name>
        <dbReference type="ChEBI" id="CHEBI:60344"/>
    </cofactor>
</comment>
<sequence length="222" mass="24928">TMGSAKTPITERFMWIFNTFFHQALAVVTVFIFWTIFYNQKLNSQFSWHLILSTLAYVPLMGEAIVLFASDNVWSGNIDRAKKCWIHGIILIISAVLVTVGISLMIDLSSGSHFQSIHGWTGLVSWIFVLLSQFLGLVAAHSRVFSSLLRPVYLKFSHNLFGTLGYIFGIVSLCYGLDTRAFTNNTSHESRVAVICLLAVTTTWSILAALRSGYDQLKTIFF</sequence>
<feature type="transmembrane region" description="Helical" evidence="12">
    <location>
        <begin position="50"/>
        <end position="70"/>
    </location>
</feature>
<dbReference type="CDD" id="cd08761">
    <property type="entry name" value="Cyt_b561_CYB561D2_like"/>
    <property type="match status" value="1"/>
</dbReference>
<evidence type="ECO:0000259" key="13">
    <source>
        <dbReference type="PROSITE" id="PS50939"/>
    </source>
</evidence>
<reference evidence="14 15" key="1">
    <citation type="submission" date="2017-03" db="EMBL/GenBank/DDBJ databases">
        <title>Genome of the blue death feigning beetle - Asbolus verrucosus.</title>
        <authorList>
            <person name="Rider S.D."/>
        </authorList>
    </citation>
    <scope>NUCLEOTIDE SEQUENCE [LARGE SCALE GENOMIC DNA]</scope>
    <source>
        <strain evidence="14">Butters</strain>
        <tissue evidence="14">Head and leg muscle</tissue>
    </source>
</reference>
<dbReference type="STRING" id="1661398.A0A482VQX1"/>
<dbReference type="InterPro" id="IPR045150">
    <property type="entry name" value="CYB561D1/2"/>
</dbReference>
<keyword evidence="9" id="KW-0408">Iron</keyword>
<keyword evidence="5 12" id="KW-0812">Transmembrane</keyword>
<proteinExistence type="predicted"/>
<dbReference type="OrthoDB" id="432881at2759"/>
<dbReference type="Proteomes" id="UP000292052">
    <property type="component" value="Unassembled WGS sequence"/>
</dbReference>
<dbReference type="PANTHER" id="PTHR15422:SF43">
    <property type="entry name" value="ASCORBATE FERRIREDUCTASE (TRANSMEMBRANE)"/>
    <property type="match status" value="1"/>
</dbReference>
<keyword evidence="15" id="KW-1185">Reference proteome</keyword>
<evidence type="ECO:0000256" key="6">
    <source>
        <dbReference type="ARBA" id="ARBA00022723"/>
    </source>
</evidence>